<evidence type="ECO:0000256" key="4">
    <source>
        <dbReference type="ARBA" id="ARBA00022759"/>
    </source>
</evidence>
<dbReference type="Pfam" id="PF17921">
    <property type="entry name" value="Integrase_H2C2"/>
    <property type="match status" value="1"/>
</dbReference>
<feature type="compositionally biased region" description="Polar residues" evidence="7">
    <location>
        <begin position="591"/>
        <end position="602"/>
    </location>
</feature>
<comment type="caution">
    <text evidence="9">The sequence shown here is derived from an EMBL/GenBank/DDBJ whole genome shotgun (WGS) entry which is preliminary data.</text>
</comment>
<dbReference type="InterPro" id="IPR041373">
    <property type="entry name" value="RT_RNaseH"/>
</dbReference>
<dbReference type="EMBL" id="BFEA01000030">
    <property type="protein sequence ID" value="GBG62598.1"/>
    <property type="molecule type" value="Genomic_DNA"/>
</dbReference>
<dbReference type="InterPro" id="IPR050951">
    <property type="entry name" value="Retrovirus_Pol_polyprotein"/>
</dbReference>
<dbReference type="InterPro" id="IPR041588">
    <property type="entry name" value="Integrase_H2C2"/>
</dbReference>
<evidence type="ECO:0000259" key="8">
    <source>
        <dbReference type="PROSITE" id="PS50994"/>
    </source>
</evidence>
<keyword evidence="3" id="KW-0540">Nuclease</keyword>
<dbReference type="InterPro" id="IPR001584">
    <property type="entry name" value="Integrase_cat-core"/>
</dbReference>
<dbReference type="GO" id="GO:0004519">
    <property type="term" value="F:endonuclease activity"/>
    <property type="evidence" value="ECO:0007669"/>
    <property type="project" value="UniProtKB-KW"/>
</dbReference>
<dbReference type="GO" id="GO:0003964">
    <property type="term" value="F:RNA-directed DNA polymerase activity"/>
    <property type="evidence" value="ECO:0007669"/>
    <property type="project" value="UniProtKB-KW"/>
</dbReference>
<evidence type="ECO:0000256" key="6">
    <source>
        <dbReference type="ARBA" id="ARBA00022918"/>
    </source>
</evidence>
<keyword evidence="1" id="KW-0808">Transferase</keyword>
<dbReference type="GO" id="GO:0003676">
    <property type="term" value="F:nucleic acid binding"/>
    <property type="evidence" value="ECO:0007669"/>
    <property type="project" value="InterPro"/>
</dbReference>
<evidence type="ECO:0000256" key="2">
    <source>
        <dbReference type="ARBA" id="ARBA00022695"/>
    </source>
</evidence>
<protein>
    <recommendedName>
        <fullName evidence="8">Integrase catalytic domain-containing protein</fullName>
    </recommendedName>
</protein>
<keyword evidence="4" id="KW-0255">Endonuclease</keyword>
<evidence type="ECO:0000256" key="3">
    <source>
        <dbReference type="ARBA" id="ARBA00022722"/>
    </source>
</evidence>
<dbReference type="PANTHER" id="PTHR37984:SF5">
    <property type="entry name" value="PROTEIN NYNRIN-LIKE"/>
    <property type="match status" value="1"/>
</dbReference>
<feature type="domain" description="Integrase catalytic" evidence="8">
    <location>
        <begin position="481"/>
        <end position="602"/>
    </location>
</feature>
<dbReference type="Gene3D" id="1.10.340.70">
    <property type="match status" value="1"/>
</dbReference>
<keyword evidence="5" id="KW-0378">Hydrolase</keyword>
<feature type="compositionally biased region" description="Basic and acidic residues" evidence="7">
    <location>
        <begin position="29"/>
        <end position="48"/>
    </location>
</feature>
<dbReference type="SUPFAM" id="SSF56672">
    <property type="entry name" value="DNA/RNA polymerases"/>
    <property type="match status" value="1"/>
</dbReference>
<dbReference type="Pfam" id="PF17917">
    <property type="entry name" value="RT_RNaseH"/>
    <property type="match status" value="1"/>
</dbReference>
<dbReference type="InterPro" id="IPR012337">
    <property type="entry name" value="RNaseH-like_sf"/>
</dbReference>
<evidence type="ECO:0000313" key="9">
    <source>
        <dbReference type="EMBL" id="GBG62598.1"/>
    </source>
</evidence>
<evidence type="ECO:0000256" key="7">
    <source>
        <dbReference type="SAM" id="MobiDB-lite"/>
    </source>
</evidence>
<reference evidence="9 10" key="1">
    <citation type="journal article" date="2018" name="Cell">
        <title>The Chara Genome: Secondary Complexity and Implications for Plant Terrestrialization.</title>
        <authorList>
            <person name="Nishiyama T."/>
            <person name="Sakayama H."/>
            <person name="Vries J.D."/>
            <person name="Buschmann H."/>
            <person name="Saint-Marcoux D."/>
            <person name="Ullrich K.K."/>
            <person name="Haas F.B."/>
            <person name="Vanderstraeten L."/>
            <person name="Becker D."/>
            <person name="Lang D."/>
            <person name="Vosolsobe S."/>
            <person name="Rombauts S."/>
            <person name="Wilhelmsson P.K.I."/>
            <person name="Janitza P."/>
            <person name="Kern R."/>
            <person name="Heyl A."/>
            <person name="Rumpler F."/>
            <person name="Villalobos L.I.A.C."/>
            <person name="Clay J.M."/>
            <person name="Skokan R."/>
            <person name="Toyoda A."/>
            <person name="Suzuki Y."/>
            <person name="Kagoshima H."/>
            <person name="Schijlen E."/>
            <person name="Tajeshwar N."/>
            <person name="Catarino B."/>
            <person name="Hetherington A.J."/>
            <person name="Saltykova A."/>
            <person name="Bonnot C."/>
            <person name="Breuninger H."/>
            <person name="Symeonidi A."/>
            <person name="Radhakrishnan G.V."/>
            <person name="Van Nieuwerburgh F."/>
            <person name="Deforce D."/>
            <person name="Chang C."/>
            <person name="Karol K.G."/>
            <person name="Hedrich R."/>
            <person name="Ulvskov P."/>
            <person name="Glockner G."/>
            <person name="Delwiche C.F."/>
            <person name="Petrasek J."/>
            <person name="Van de Peer Y."/>
            <person name="Friml J."/>
            <person name="Beilby M."/>
            <person name="Dolan L."/>
            <person name="Kohara Y."/>
            <person name="Sugano S."/>
            <person name="Fujiyama A."/>
            <person name="Delaux P.-M."/>
            <person name="Quint M."/>
            <person name="TheiBen G."/>
            <person name="Hagemann M."/>
            <person name="Harholt J."/>
            <person name="Dunand C."/>
            <person name="Zachgo S."/>
            <person name="Langdale J."/>
            <person name="Maumus F."/>
            <person name="Straeten D.V.D."/>
            <person name="Gould S.B."/>
            <person name="Rensing S.A."/>
        </authorList>
    </citation>
    <scope>NUCLEOTIDE SEQUENCE [LARGE SCALE GENOMIC DNA]</scope>
    <source>
        <strain evidence="9 10">S276</strain>
    </source>
</reference>
<dbReference type="InterPro" id="IPR036397">
    <property type="entry name" value="RNaseH_sf"/>
</dbReference>
<evidence type="ECO:0000313" key="10">
    <source>
        <dbReference type="Proteomes" id="UP000265515"/>
    </source>
</evidence>
<dbReference type="Gramene" id="GBG62598">
    <property type="protein sequence ID" value="GBG62598"/>
    <property type="gene ID" value="CBR_g31234"/>
</dbReference>
<organism evidence="9 10">
    <name type="scientific">Chara braunii</name>
    <name type="common">Braun's stonewort</name>
    <dbReference type="NCBI Taxonomy" id="69332"/>
    <lineage>
        <taxon>Eukaryota</taxon>
        <taxon>Viridiplantae</taxon>
        <taxon>Streptophyta</taxon>
        <taxon>Charophyceae</taxon>
        <taxon>Charales</taxon>
        <taxon>Characeae</taxon>
        <taxon>Chara</taxon>
    </lineage>
</organism>
<dbReference type="PANTHER" id="PTHR37984">
    <property type="entry name" value="PROTEIN CBG26694"/>
    <property type="match status" value="1"/>
</dbReference>
<evidence type="ECO:0000256" key="5">
    <source>
        <dbReference type="ARBA" id="ARBA00022801"/>
    </source>
</evidence>
<feature type="region of interest" description="Disordered" evidence="7">
    <location>
        <begin position="85"/>
        <end position="118"/>
    </location>
</feature>
<proteinExistence type="predicted"/>
<dbReference type="AlphaFoldDB" id="A0A388JXV0"/>
<keyword evidence="6" id="KW-0695">RNA-directed DNA polymerase</keyword>
<dbReference type="InterPro" id="IPR043502">
    <property type="entry name" value="DNA/RNA_pol_sf"/>
</dbReference>
<keyword evidence="10" id="KW-1185">Reference proteome</keyword>
<dbReference type="FunFam" id="1.10.340.70:FF:000001">
    <property type="entry name" value="Retrovirus-related Pol polyprotein from transposon gypsy-like Protein"/>
    <property type="match status" value="1"/>
</dbReference>
<gene>
    <name evidence="9" type="ORF">CBR_g31234</name>
</gene>
<accession>A0A388JXV0</accession>
<dbReference type="Proteomes" id="UP000265515">
    <property type="component" value="Unassembled WGS sequence"/>
</dbReference>
<keyword evidence="2" id="KW-0548">Nucleotidyltransferase</keyword>
<feature type="region of interest" description="Disordered" evidence="7">
    <location>
        <begin position="1"/>
        <end position="51"/>
    </location>
</feature>
<dbReference type="GO" id="GO:0016787">
    <property type="term" value="F:hydrolase activity"/>
    <property type="evidence" value="ECO:0007669"/>
    <property type="project" value="UniProtKB-KW"/>
</dbReference>
<feature type="region of interest" description="Disordered" evidence="7">
    <location>
        <begin position="581"/>
        <end position="602"/>
    </location>
</feature>
<evidence type="ECO:0000256" key="1">
    <source>
        <dbReference type="ARBA" id="ARBA00022679"/>
    </source>
</evidence>
<dbReference type="SUPFAM" id="SSF53098">
    <property type="entry name" value="Ribonuclease H-like"/>
    <property type="match status" value="1"/>
</dbReference>
<dbReference type="GO" id="GO:0015074">
    <property type="term" value="P:DNA integration"/>
    <property type="evidence" value="ECO:0007669"/>
    <property type="project" value="InterPro"/>
</dbReference>
<dbReference type="Gene3D" id="3.30.420.10">
    <property type="entry name" value="Ribonuclease H-like superfamily/Ribonuclease H"/>
    <property type="match status" value="1"/>
</dbReference>
<dbReference type="CDD" id="cd09274">
    <property type="entry name" value="RNase_HI_RT_Ty3"/>
    <property type="match status" value="1"/>
</dbReference>
<dbReference type="OrthoDB" id="6772952at2759"/>
<dbReference type="PROSITE" id="PS50994">
    <property type="entry name" value="INTEGRASE"/>
    <property type="match status" value="1"/>
</dbReference>
<name>A0A388JXV0_CHABU</name>
<sequence length="602" mass="67696">MRPIGVEATPAADGRQNRADEMDIGTTDTRGRTEMDIGTTDTRDRTETDIGTTDTRGRVEMATEVVGMKEEIGIGNDEMGRADSLSAGEMRESSATSRGGGTTEGTDAMSHEGDMTQGTSGMIREGGMSKEGLEETAATIRAVGMREGDMASHQNHIPKKAEPLRLLLRKTEKFYWDSSQELAMQELKDEFKEGGRVLGMPYFDDEAGRPFIVATDAGPCSVGGLLSQKDAEGKEKPLRFESMTLNMAERNYSQFKKEVLAVLRCLDTFRHYIYGRRFILRVDPTAVASVLQKDFSLTDPTIARWLIRIRLYEYTVERISDTKNVVADGLSRIPLEGERPIVVGALTMAEPRRAERFLVNLYEGKYRTIGLHLTGEESQDLDIRRQAAQYCLRAGHLFRRPVGSGMPLRVVCDPEERQTIVAELHDGVVGGHRGVKGTYEKIRRLYWWEEQYKDVERYCMTYEECQKRALVKYNEPLHPSYPTRPGEKVHIDLVKMPKGVGNMNYIVNIRNDFTGFVDGRPIRSKTAKEVKNFVLEYLSRYGCVSKIVMDRGAKFMADEVQNGFQESWGESFDSHRISPTVELPSREGTPDSDSVTVQVVQG</sequence>